<dbReference type="CDD" id="cd20556">
    <property type="entry name" value="CYCLIN_CABLES"/>
    <property type="match status" value="1"/>
</dbReference>
<comment type="caution">
    <text evidence="2">The sequence shown here is derived from an EMBL/GenBank/DDBJ whole genome shotgun (WGS) entry which is preliminary data.</text>
</comment>
<dbReference type="EMBL" id="JAPXFL010000002">
    <property type="protein sequence ID" value="KAK9510991.1"/>
    <property type="molecule type" value="Genomic_DNA"/>
</dbReference>
<dbReference type="Pfam" id="PF00134">
    <property type="entry name" value="Cyclin_N"/>
    <property type="match status" value="1"/>
</dbReference>
<dbReference type="SUPFAM" id="SSF47954">
    <property type="entry name" value="Cyclin-like"/>
    <property type="match status" value="1"/>
</dbReference>
<accession>A0AAW1DKY5</accession>
<dbReference type="EMBL" id="JAPXFL010000002">
    <property type="protein sequence ID" value="KAK9510992.1"/>
    <property type="molecule type" value="Genomic_DNA"/>
</dbReference>
<dbReference type="Gene3D" id="1.10.472.10">
    <property type="entry name" value="Cyclin-like"/>
    <property type="match status" value="1"/>
</dbReference>
<organism evidence="2 3">
    <name type="scientific">Rhynocoris fuscipes</name>
    <dbReference type="NCBI Taxonomy" id="488301"/>
    <lineage>
        <taxon>Eukaryota</taxon>
        <taxon>Metazoa</taxon>
        <taxon>Ecdysozoa</taxon>
        <taxon>Arthropoda</taxon>
        <taxon>Hexapoda</taxon>
        <taxon>Insecta</taxon>
        <taxon>Pterygota</taxon>
        <taxon>Neoptera</taxon>
        <taxon>Paraneoptera</taxon>
        <taxon>Hemiptera</taxon>
        <taxon>Heteroptera</taxon>
        <taxon>Panheteroptera</taxon>
        <taxon>Cimicomorpha</taxon>
        <taxon>Reduviidae</taxon>
        <taxon>Harpactorinae</taxon>
        <taxon>Harpactorini</taxon>
        <taxon>Rhynocoris</taxon>
    </lineage>
</organism>
<keyword evidence="3" id="KW-1185">Reference proteome</keyword>
<evidence type="ECO:0000313" key="2">
    <source>
        <dbReference type="EMBL" id="KAK9510992.1"/>
    </source>
</evidence>
<dbReference type="GO" id="GO:0051726">
    <property type="term" value="P:regulation of cell cycle"/>
    <property type="evidence" value="ECO:0007669"/>
    <property type="project" value="InterPro"/>
</dbReference>
<proteinExistence type="predicted"/>
<gene>
    <name evidence="2" type="ORF">O3M35_005653</name>
</gene>
<dbReference type="InterPro" id="IPR036915">
    <property type="entry name" value="Cyclin-like_sf"/>
</dbReference>
<dbReference type="Proteomes" id="UP001461498">
    <property type="component" value="Unassembled WGS sequence"/>
</dbReference>
<sequence>MRTGRYKRRLAAISFLTNISLDGTPRSLTNLIIKKCEEDDDHVDSLVPETFDKDLKICKSASPTAKFNPESFFNASSDSQSILMSKFLDPDGQNPVFPMPFRERTSTIGSEYGSEKHFSGLPYRKRLLQQMPDDKLHGIFSSSESMTSAGGKPKEVTFLKLSKGHKFHGQRIVLLSPNQKVPFAVFSVIPYNRMRSDLKNQPGVGRRRNTSGARPLSSINDAVDPWTLLGMEKAHEGQEISYGPLLAPSRNKNFDFSLDPQNRHYPVSRCYSQDSGTHQRAFPGSPPVIVEKGIPGMVDFSDYDPNLLDDPELIAGKHKRLMRFSSYTTSIMLYVRATDLKKELNDKFKEKFPNIELTLSKLRSLKREMRKIAAPDLLTAAYSYVYFERLICKNLVNKQNRKLCAGASLVLAAKLNDMKGDTLKHLIEKTEAVLRVNRRELLASEFAVLVALEFGLHVPTSHVLPHYHRLLSET</sequence>
<evidence type="ECO:0000259" key="1">
    <source>
        <dbReference type="Pfam" id="PF00134"/>
    </source>
</evidence>
<dbReference type="InterPro" id="IPR012388">
    <property type="entry name" value="CABLES1/2"/>
</dbReference>
<reference evidence="2 3" key="1">
    <citation type="submission" date="2022-12" db="EMBL/GenBank/DDBJ databases">
        <title>Chromosome-level genome assembly of true bugs.</title>
        <authorList>
            <person name="Ma L."/>
            <person name="Li H."/>
        </authorList>
    </citation>
    <scope>NUCLEOTIDE SEQUENCE [LARGE SCALE GENOMIC DNA]</scope>
    <source>
        <strain evidence="2">Lab_2022b</strain>
    </source>
</reference>
<protein>
    <recommendedName>
        <fullName evidence="1">Cyclin N-terminal domain-containing protein</fullName>
    </recommendedName>
</protein>
<name>A0AAW1DKY5_9HEMI</name>
<feature type="domain" description="Cyclin N-terminal" evidence="1">
    <location>
        <begin position="379"/>
        <end position="456"/>
    </location>
</feature>
<dbReference type="InterPro" id="IPR006671">
    <property type="entry name" value="Cyclin_N"/>
</dbReference>
<dbReference type="PIRSF" id="PIRSF025798">
    <property type="entry name" value="Cables"/>
    <property type="match status" value="1"/>
</dbReference>
<evidence type="ECO:0000313" key="3">
    <source>
        <dbReference type="Proteomes" id="UP001461498"/>
    </source>
</evidence>
<dbReference type="PANTHER" id="PTHR22896:SF0">
    <property type="entry name" value="CYCLIN N-TERMINAL DOMAIN-CONTAINING PROTEIN"/>
    <property type="match status" value="1"/>
</dbReference>
<dbReference type="PANTHER" id="PTHR22896">
    <property type="entry name" value="CDK5 AND ABL1 ENZYME SUBSTRATE 1"/>
    <property type="match status" value="1"/>
</dbReference>
<dbReference type="AlphaFoldDB" id="A0AAW1DKY5"/>